<dbReference type="EC" id="6.5.1.1" evidence="14"/>
<dbReference type="InterPro" id="IPR050191">
    <property type="entry name" value="ATP-dep_DNA_ligase"/>
</dbReference>
<dbReference type="CDD" id="cd07901">
    <property type="entry name" value="Adenylation_DNA_ligase_Arch_LigB"/>
    <property type="match status" value="1"/>
</dbReference>
<proteinExistence type="inferred from homology"/>
<dbReference type="Pfam" id="PF01068">
    <property type="entry name" value="DNA_ligase_A_M"/>
    <property type="match status" value="1"/>
</dbReference>
<protein>
    <recommendedName>
        <fullName evidence="14">Probable DNA ligase</fullName>
        <ecNumber evidence="14">6.5.1.1</ecNumber>
    </recommendedName>
    <alternativeName>
        <fullName evidence="14">Polydeoxyribonucleotide synthase [ATP]</fullName>
    </alternativeName>
</protein>
<dbReference type="InterPro" id="IPR012309">
    <property type="entry name" value="DNA_ligase_ATP-dep_C"/>
</dbReference>
<keyword evidence="9 14" id="KW-0233">DNA recombination</keyword>
<comment type="cofactor">
    <cofactor evidence="14">
        <name>Mg(2+)</name>
        <dbReference type="ChEBI" id="CHEBI:18420"/>
    </cofactor>
</comment>
<dbReference type="PANTHER" id="PTHR45674:SF13">
    <property type="entry name" value="DNA LIGASE-RELATED"/>
    <property type="match status" value="1"/>
</dbReference>
<keyword evidence="2 14" id="KW-0132">Cell division</keyword>
<dbReference type="GO" id="GO:0006310">
    <property type="term" value="P:DNA recombination"/>
    <property type="evidence" value="ECO:0007669"/>
    <property type="project" value="UniProtKB-UniRule"/>
</dbReference>
<dbReference type="Pfam" id="PF04679">
    <property type="entry name" value="DNA_ligase_A_C"/>
    <property type="match status" value="1"/>
</dbReference>
<dbReference type="GO" id="GO:0006281">
    <property type="term" value="P:DNA repair"/>
    <property type="evidence" value="ECO:0007669"/>
    <property type="project" value="UniProtKB-UniRule"/>
</dbReference>
<comment type="caution">
    <text evidence="18">The sequence shown here is derived from an EMBL/GenBank/DDBJ whole genome shotgun (WGS) entry which is preliminary data.</text>
</comment>
<dbReference type="InterPro" id="IPR012308">
    <property type="entry name" value="DNA_ligase_ATP-dep_N"/>
</dbReference>
<dbReference type="InterPro" id="IPR000977">
    <property type="entry name" value="DNA_ligase_ATP-dep"/>
</dbReference>
<feature type="binding site" evidence="14">
    <location>
        <position position="261"/>
    </location>
    <ligand>
        <name>ATP</name>
        <dbReference type="ChEBI" id="CHEBI:30616"/>
    </ligand>
</feature>
<evidence type="ECO:0000256" key="8">
    <source>
        <dbReference type="ARBA" id="ARBA00022842"/>
    </source>
</evidence>
<dbReference type="GO" id="GO:0051301">
    <property type="term" value="P:cell division"/>
    <property type="evidence" value="ECO:0007669"/>
    <property type="project" value="UniProtKB-KW"/>
</dbReference>
<dbReference type="Gene3D" id="2.40.50.140">
    <property type="entry name" value="Nucleic acid-binding proteins"/>
    <property type="match status" value="1"/>
</dbReference>
<dbReference type="PROSITE" id="PS00697">
    <property type="entry name" value="DNA_LIGASE_A1"/>
    <property type="match status" value="1"/>
</dbReference>
<dbReference type="SUPFAM" id="SSF117018">
    <property type="entry name" value="ATP-dependent DNA ligase DNA-binding domain"/>
    <property type="match status" value="1"/>
</dbReference>
<dbReference type="SUPFAM" id="SSF56091">
    <property type="entry name" value="DNA ligase/mRNA capping enzyme, catalytic domain"/>
    <property type="match status" value="1"/>
</dbReference>
<evidence type="ECO:0000256" key="16">
    <source>
        <dbReference type="RuleBase" id="RU004196"/>
    </source>
</evidence>
<dbReference type="AlphaFoldDB" id="A0A8J3AAE8"/>
<feature type="active site" description="N6-AMP-lysine intermediate" evidence="14">
    <location>
        <position position="212"/>
    </location>
</feature>
<dbReference type="InterPro" id="IPR016059">
    <property type="entry name" value="DNA_ligase_ATP-dep_CS"/>
</dbReference>
<dbReference type="PROSITE" id="PS00333">
    <property type="entry name" value="DNA_LIGASE_A2"/>
    <property type="match status" value="1"/>
</dbReference>
<keyword evidence="8 14" id="KW-0460">Magnesium</keyword>
<keyword evidence="7 14" id="KW-0067">ATP-binding</keyword>
<dbReference type="EMBL" id="BMHA01000006">
    <property type="protein sequence ID" value="GGI06392.1"/>
    <property type="molecule type" value="Genomic_DNA"/>
</dbReference>
<dbReference type="Pfam" id="PF04675">
    <property type="entry name" value="DNA_ligase_A_N"/>
    <property type="match status" value="1"/>
</dbReference>
<evidence type="ECO:0000256" key="13">
    <source>
        <dbReference type="ARBA" id="ARBA00054532"/>
    </source>
</evidence>
<keyword evidence="6 14" id="KW-0227">DNA damage</keyword>
<feature type="binding site" evidence="14">
    <location>
        <position position="379"/>
    </location>
    <ligand>
        <name>ATP</name>
        <dbReference type="ChEBI" id="CHEBI:30616"/>
    </ligand>
</feature>
<evidence type="ECO:0000259" key="17">
    <source>
        <dbReference type="PROSITE" id="PS50160"/>
    </source>
</evidence>
<organism evidence="18 19">
    <name type="scientific">Egicoccus halophilus</name>
    <dbReference type="NCBI Taxonomy" id="1670830"/>
    <lineage>
        <taxon>Bacteria</taxon>
        <taxon>Bacillati</taxon>
        <taxon>Actinomycetota</taxon>
        <taxon>Nitriliruptoria</taxon>
        <taxon>Egicoccales</taxon>
        <taxon>Egicoccaceae</taxon>
        <taxon>Egicoccus</taxon>
    </lineage>
</organism>
<keyword evidence="1 14" id="KW-0436">Ligase</keyword>
<comment type="similarity">
    <text evidence="14 16">Belongs to the ATP-dependent DNA ligase family.</text>
</comment>
<evidence type="ECO:0000313" key="18">
    <source>
        <dbReference type="EMBL" id="GGI06392.1"/>
    </source>
</evidence>
<dbReference type="InterPro" id="IPR012310">
    <property type="entry name" value="DNA_ligase_ATP-dep_cent"/>
</dbReference>
<keyword evidence="11 14" id="KW-0131">Cell cycle</keyword>
<dbReference type="GO" id="GO:0006260">
    <property type="term" value="P:DNA replication"/>
    <property type="evidence" value="ECO:0007669"/>
    <property type="project" value="UniProtKB-UniRule"/>
</dbReference>
<dbReference type="GO" id="GO:0046872">
    <property type="term" value="F:metal ion binding"/>
    <property type="evidence" value="ECO:0007669"/>
    <property type="project" value="UniProtKB-KW"/>
</dbReference>
<keyword evidence="5 14" id="KW-0547">Nucleotide-binding</keyword>
<dbReference type="Gene3D" id="3.30.470.30">
    <property type="entry name" value="DNA ligase/mRNA capping enzyme"/>
    <property type="match status" value="1"/>
</dbReference>
<dbReference type="GO" id="GO:0071897">
    <property type="term" value="P:DNA biosynthetic process"/>
    <property type="evidence" value="ECO:0007669"/>
    <property type="project" value="InterPro"/>
</dbReference>
<feature type="binding site" evidence="14">
    <location>
        <position position="232"/>
    </location>
    <ligand>
        <name>ATP</name>
        <dbReference type="ChEBI" id="CHEBI:30616"/>
    </ligand>
</feature>
<gene>
    <name evidence="14 18" type="primary">lig</name>
    <name evidence="18" type="ORF">GCM10011354_18860</name>
</gene>
<evidence type="ECO:0000256" key="3">
    <source>
        <dbReference type="ARBA" id="ARBA00022705"/>
    </source>
</evidence>
<dbReference type="SUPFAM" id="SSF50249">
    <property type="entry name" value="Nucleic acid-binding proteins"/>
    <property type="match status" value="1"/>
</dbReference>
<dbReference type="GO" id="GO:0003910">
    <property type="term" value="F:DNA ligase (ATP) activity"/>
    <property type="evidence" value="ECO:0007669"/>
    <property type="project" value="UniProtKB-UniRule"/>
</dbReference>
<dbReference type="InterPro" id="IPR036599">
    <property type="entry name" value="DNA_ligase_N_sf"/>
</dbReference>
<name>A0A8J3AAE8_9ACTN</name>
<keyword evidence="4 14" id="KW-0479">Metal-binding</keyword>
<dbReference type="NCBIfam" id="NF002868">
    <property type="entry name" value="PRK03180.1"/>
    <property type="match status" value="1"/>
</dbReference>
<feature type="binding site" evidence="14">
    <location>
        <position position="373"/>
    </location>
    <ligand>
        <name>ATP</name>
        <dbReference type="ChEBI" id="CHEBI:30616"/>
    </ligand>
</feature>
<dbReference type="NCBIfam" id="TIGR00574">
    <property type="entry name" value="dnl1"/>
    <property type="match status" value="1"/>
</dbReference>
<comment type="catalytic activity">
    <reaction evidence="12 14 15">
        <text>ATP + (deoxyribonucleotide)n-3'-hydroxyl + 5'-phospho-(deoxyribonucleotide)m = (deoxyribonucleotide)n+m + AMP + diphosphate.</text>
        <dbReference type="EC" id="6.5.1.1"/>
    </reaction>
</comment>
<dbReference type="InterPro" id="IPR012340">
    <property type="entry name" value="NA-bd_OB-fold"/>
</dbReference>
<feature type="domain" description="ATP-dependent DNA ligase family profile" evidence="17">
    <location>
        <begin position="289"/>
        <end position="413"/>
    </location>
</feature>
<feature type="binding site" evidence="14">
    <location>
        <position position="301"/>
    </location>
    <ligand>
        <name>ATP</name>
        <dbReference type="ChEBI" id="CHEBI:30616"/>
    </ligand>
</feature>
<evidence type="ECO:0000256" key="10">
    <source>
        <dbReference type="ARBA" id="ARBA00023204"/>
    </source>
</evidence>
<dbReference type="OrthoDB" id="3733803at2"/>
<evidence type="ECO:0000256" key="6">
    <source>
        <dbReference type="ARBA" id="ARBA00022763"/>
    </source>
</evidence>
<evidence type="ECO:0000256" key="11">
    <source>
        <dbReference type="ARBA" id="ARBA00023306"/>
    </source>
</evidence>
<dbReference type="FunFam" id="2.40.50.140:FF:000163">
    <property type="entry name" value="Probable DNA ligase"/>
    <property type="match status" value="1"/>
</dbReference>
<dbReference type="GO" id="GO:0003677">
    <property type="term" value="F:DNA binding"/>
    <property type="evidence" value="ECO:0007669"/>
    <property type="project" value="InterPro"/>
</dbReference>
<accession>A0A8J3AAE8</accession>
<evidence type="ECO:0000256" key="9">
    <source>
        <dbReference type="ARBA" id="ARBA00023172"/>
    </source>
</evidence>
<dbReference type="RefSeq" id="WP_130650555.1">
    <property type="nucleotide sequence ID" value="NZ_BMHA01000006.1"/>
</dbReference>
<comment type="function">
    <text evidence="13 14">DNA ligase that seals nicks in double-stranded DNA during DNA replication, DNA recombination and DNA repair.</text>
</comment>
<keyword evidence="3 14" id="KW-0235">DNA replication</keyword>
<evidence type="ECO:0000256" key="5">
    <source>
        <dbReference type="ARBA" id="ARBA00022741"/>
    </source>
</evidence>
<reference evidence="18" key="2">
    <citation type="submission" date="2020-09" db="EMBL/GenBank/DDBJ databases">
        <authorList>
            <person name="Sun Q."/>
            <person name="Zhou Y."/>
        </authorList>
    </citation>
    <scope>NUCLEOTIDE SEQUENCE</scope>
    <source>
        <strain evidence="18">CGMCC 1.14988</strain>
    </source>
</reference>
<keyword evidence="19" id="KW-1185">Reference proteome</keyword>
<evidence type="ECO:0000313" key="19">
    <source>
        <dbReference type="Proteomes" id="UP000650511"/>
    </source>
</evidence>
<evidence type="ECO:0000256" key="2">
    <source>
        <dbReference type="ARBA" id="ARBA00022618"/>
    </source>
</evidence>
<feature type="binding site" evidence="14">
    <location>
        <position position="217"/>
    </location>
    <ligand>
        <name>ATP</name>
        <dbReference type="ChEBI" id="CHEBI:30616"/>
    </ligand>
</feature>
<evidence type="ECO:0000256" key="14">
    <source>
        <dbReference type="HAMAP-Rule" id="MF_00407"/>
    </source>
</evidence>
<dbReference type="GO" id="GO:0005524">
    <property type="term" value="F:ATP binding"/>
    <property type="evidence" value="ECO:0007669"/>
    <property type="project" value="UniProtKB-UniRule"/>
</dbReference>
<evidence type="ECO:0000256" key="12">
    <source>
        <dbReference type="ARBA" id="ARBA00034003"/>
    </source>
</evidence>
<evidence type="ECO:0000256" key="7">
    <source>
        <dbReference type="ARBA" id="ARBA00022840"/>
    </source>
</evidence>
<dbReference type="InterPro" id="IPR022865">
    <property type="entry name" value="DNA_ligae_ATP-dep_bac/arc"/>
</dbReference>
<sequence length="515" mass="55403">MLFSELVAVSAEVGATRSRKAKTALLTAALRRLAGDELAAGVAFLSGEPRQDRLDLGPSAVGGVEVAAADTATLTVREVDDVLQRIADVAAGTGSRARRLALLRDLLGRATADEQDYLRRLVLRELRQGALAGVLTPAIATTADVPEAAVRRAAMLTGDLRRTAVAALTGGADALARFGLEIGTPLQPMLARTATSVAEAVGELGEVVVDAKLDGARVQVHRDGDRVRVFTRNRLEVTSRVPEVVAVARSLPLQAVVLDGETLALDGQGRPRAFQDTMQRFGREHDLEAASADVPLQVRFFDVLHLDGRDVLDLPLRDRLEVLARAVPAALRIDQLVTSDAADAQAFLRATLEAGHEGVMVKDLDAPYEAGRRGAAWRKVKPVHTLELVVLAAEWGSGRRRGWLSNLHLGAYDPDTDGFVMLGKTFKGLTDELLGWQTEQLLARQTTRDGPVVHVRPELVVEIALDGLVRSPRYPAGLAMRFARVRGYRPDKAPRQADTIATVRALHAGELPPPI</sequence>
<dbReference type="PROSITE" id="PS50160">
    <property type="entry name" value="DNA_LIGASE_A3"/>
    <property type="match status" value="1"/>
</dbReference>
<evidence type="ECO:0000256" key="1">
    <source>
        <dbReference type="ARBA" id="ARBA00022598"/>
    </source>
</evidence>
<dbReference type="PANTHER" id="PTHR45674">
    <property type="entry name" value="DNA LIGASE 1/3 FAMILY MEMBER"/>
    <property type="match status" value="1"/>
</dbReference>
<dbReference type="Gene3D" id="1.10.3260.10">
    <property type="entry name" value="DNA ligase, ATP-dependent, N-terminal domain"/>
    <property type="match status" value="1"/>
</dbReference>
<dbReference type="HAMAP" id="MF_00407">
    <property type="entry name" value="DNA_ligase"/>
    <property type="match status" value="1"/>
</dbReference>
<dbReference type="Proteomes" id="UP000650511">
    <property type="component" value="Unassembled WGS sequence"/>
</dbReference>
<evidence type="ECO:0000256" key="4">
    <source>
        <dbReference type="ARBA" id="ARBA00022723"/>
    </source>
</evidence>
<keyword evidence="10 14" id="KW-0234">DNA repair</keyword>
<feature type="binding site" evidence="14">
    <location>
        <position position="210"/>
    </location>
    <ligand>
        <name>ATP</name>
        <dbReference type="ChEBI" id="CHEBI:30616"/>
    </ligand>
</feature>
<reference evidence="18" key="1">
    <citation type="journal article" date="2014" name="Int. J. Syst. Evol. Microbiol.">
        <title>Complete genome sequence of Corynebacterium casei LMG S-19264T (=DSM 44701T), isolated from a smear-ripened cheese.</title>
        <authorList>
            <consortium name="US DOE Joint Genome Institute (JGI-PGF)"/>
            <person name="Walter F."/>
            <person name="Albersmeier A."/>
            <person name="Kalinowski J."/>
            <person name="Ruckert C."/>
        </authorList>
    </citation>
    <scope>NUCLEOTIDE SEQUENCE</scope>
    <source>
        <strain evidence="18">CGMCC 1.14988</strain>
    </source>
</reference>
<evidence type="ECO:0000256" key="15">
    <source>
        <dbReference type="RuleBase" id="RU000617"/>
    </source>
</evidence>